<organism evidence="1 2">
    <name type="scientific">Exophiala viscosa</name>
    <dbReference type="NCBI Taxonomy" id="2486360"/>
    <lineage>
        <taxon>Eukaryota</taxon>
        <taxon>Fungi</taxon>
        <taxon>Dikarya</taxon>
        <taxon>Ascomycota</taxon>
        <taxon>Pezizomycotina</taxon>
        <taxon>Eurotiomycetes</taxon>
        <taxon>Chaetothyriomycetidae</taxon>
        <taxon>Chaetothyriales</taxon>
        <taxon>Herpotrichiellaceae</taxon>
        <taxon>Exophiala</taxon>
    </lineage>
</organism>
<keyword evidence="2" id="KW-1185">Reference proteome</keyword>
<evidence type="ECO:0000313" key="2">
    <source>
        <dbReference type="Proteomes" id="UP001203852"/>
    </source>
</evidence>
<dbReference type="AlphaFoldDB" id="A0AAN6IG62"/>
<evidence type="ECO:0000313" key="1">
    <source>
        <dbReference type="EMBL" id="KAI1616852.1"/>
    </source>
</evidence>
<sequence>MSASSPISPLLADIEILPVRNNSYFDLRAKAASSSKVSRMNPIPEELVELKPEPEDDLIRCESCEGEQQSEQVLEYVAKIREAIALQGQRVRKETLAKADEAKQQEYEQETAEVANHISGKKRESLLRVLSTKTKDGLTEIRSEGRRLSMLLSKKGEDKQDLQLKISSTIPSPTSHASDEVAEGEDVALLSTRASSSTLSLTANTECEYRPLAQTYRPRSEGGYRRVKSSFRKRIDSANSAARHVKYAAINLLSVRRKTNGWSRLD</sequence>
<proteinExistence type="predicted"/>
<name>A0AAN6IG62_9EURO</name>
<protein>
    <submittedName>
        <fullName evidence="1">Uncharacterized protein</fullName>
    </submittedName>
</protein>
<gene>
    <name evidence="1" type="ORF">EDD36DRAFT_415734</name>
</gene>
<accession>A0AAN6IG62</accession>
<reference evidence="1" key="1">
    <citation type="journal article" date="2022" name="bioRxiv">
        <title>Deciphering the potential niche of two novel black yeast fungi from a biological soil crust based on their genomes, phenotypes, and melanin regulation.</title>
        <authorList>
            <consortium name="DOE Joint Genome Institute"/>
            <person name="Carr E.C."/>
            <person name="Barton Q."/>
            <person name="Grambo S."/>
            <person name="Sullivan M."/>
            <person name="Renfro C.M."/>
            <person name="Kuo A."/>
            <person name="Pangilinan J."/>
            <person name="Lipzen A."/>
            <person name="Keymanesh K."/>
            <person name="Savage E."/>
            <person name="Barry K."/>
            <person name="Grigoriev I.V."/>
            <person name="Riekhof W.R."/>
            <person name="Harris S.S."/>
        </authorList>
    </citation>
    <scope>NUCLEOTIDE SEQUENCE</scope>
    <source>
        <strain evidence="1">JF 03-4F</strain>
    </source>
</reference>
<comment type="caution">
    <text evidence="1">The sequence shown here is derived from an EMBL/GenBank/DDBJ whole genome shotgun (WGS) entry which is preliminary data.</text>
</comment>
<dbReference type="Proteomes" id="UP001203852">
    <property type="component" value="Unassembled WGS sequence"/>
</dbReference>
<dbReference type="EMBL" id="MU404351">
    <property type="protein sequence ID" value="KAI1616852.1"/>
    <property type="molecule type" value="Genomic_DNA"/>
</dbReference>